<sequence>MDKKLAALAEELEAALVIDDTLSERVLDTIEHLAHKKLAKSDLESTDIILDLIHSEKPGWNISIRGNASKPNGHWRCSLRKSSIRDNDEYLGIARGPTLPHALLSCWLKSCSFEAG</sequence>
<reference evidence="1" key="2">
    <citation type="submission" date="2020-09" db="EMBL/GenBank/DDBJ databases">
        <authorList>
            <person name="Sun Q."/>
            <person name="Zhou Y."/>
        </authorList>
    </citation>
    <scope>NUCLEOTIDE SEQUENCE</scope>
    <source>
        <strain evidence="1">CGMCC 1.16012</strain>
    </source>
</reference>
<organism evidence="1 2">
    <name type="scientific">Actibacterium pelagium</name>
    <dbReference type="NCBI Taxonomy" id="2029103"/>
    <lineage>
        <taxon>Bacteria</taxon>
        <taxon>Pseudomonadati</taxon>
        <taxon>Pseudomonadota</taxon>
        <taxon>Alphaproteobacteria</taxon>
        <taxon>Rhodobacterales</taxon>
        <taxon>Roseobacteraceae</taxon>
        <taxon>Actibacterium</taxon>
    </lineage>
</organism>
<comment type="caution">
    <text evidence="1">The sequence shown here is derived from an EMBL/GenBank/DDBJ whole genome shotgun (WGS) entry which is preliminary data.</text>
</comment>
<evidence type="ECO:0000313" key="1">
    <source>
        <dbReference type="EMBL" id="GGE61856.1"/>
    </source>
</evidence>
<dbReference type="OrthoDB" id="7857658at2"/>
<reference evidence="1" key="1">
    <citation type="journal article" date="2014" name="Int. J. Syst. Evol. Microbiol.">
        <title>Complete genome sequence of Corynebacterium casei LMG S-19264T (=DSM 44701T), isolated from a smear-ripened cheese.</title>
        <authorList>
            <consortium name="US DOE Joint Genome Institute (JGI-PGF)"/>
            <person name="Walter F."/>
            <person name="Albersmeier A."/>
            <person name="Kalinowski J."/>
            <person name="Ruckert C."/>
        </authorList>
    </citation>
    <scope>NUCLEOTIDE SEQUENCE</scope>
    <source>
        <strain evidence="1">CGMCC 1.16012</strain>
    </source>
</reference>
<proteinExistence type="predicted"/>
<keyword evidence="2" id="KW-1185">Reference proteome</keyword>
<dbReference type="EMBL" id="BMKN01000003">
    <property type="protein sequence ID" value="GGE61856.1"/>
    <property type="molecule type" value="Genomic_DNA"/>
</dbReference>
<gene>
    <name evidence="1" type="ORF">GCM10011517_31900</name>
</gene>
<name>A0A917EMM8_9RHOB</name>
<dbReference type="RefSeq" id="WP_095595339.1">
    <property type="nucleotide sequence ID" value="NZ_BMKN01000003.1"/>
</dbReference>
<evidence type="ECO:0000313" key="2">
    <source>
        <dbReference type="Proteomes" id="UP000606730"/>
    </source>
</evidence>
<dbReference type="Proteomes" id="UP000606730">
    <property type="component" value="Unassembled WGS sequence"/>
</dbReference>
<dbReference type="AlphaFoldDB" id="A0A917EMM8"/>
<accession>A0A917EMM8</accession>
<protein>
    <submittedName>
        <fullName evidence="1">Uncharacterized protein</fullName>
    </submittedName>
</protein>